<dbReference type="Pfam" id="PF26191">
    <property type="entry name" value="RING-HC_RBR_RNF216"/>
    <property type="match status" value="1"/>
</dbReference>
<evidence type="ECO:0000256" key="3">
    <source>
        <dbReference type="ARBA" id="ARBA00022771"/>
    </source>
</evidence>
<dbReference type="CDD" id="cd20339">
    <property type="entry name" value="BRcat_RBR_RNF216"/>
    <property type="match status" value="1"/>
</dbReference>
<evidence type="ECO:0000259" key="7">
    <source>
        <dbReference type="Pfam" id="PF26191"/>
    </source>
</evidence>
<dbReference type="SUPFAM" id="SSF57850">
    <property type="entry name" value="RING/U-box"/>
    <property type="match status" value="1"/>
</dbReference>
<dbReference type="Gene3D" id="3.30.40.10">
    <property type="entry name" value="Zinc/RING finger domain, C3HC4 (zinc finger)"/>
    <property type="match status" value="1"/>
</dbReference>
<reference evidence="8 9" key="1">
    <citation type="submission" date="2024-05" db="EMBL/GenBank/DDBJ databases">
        <authorList>
            <person name="Wallberg A."/>
        </authorList>
    </citation>
    <scope>NUCLEOTIDE SEQUENCE [LARGE SCALE GENOMIC DNA]</scope>
</reference>
<dbReference type="CDD" id="cd16630">
    <property type="entry name" value="RING-HC_RBR_RNF216"/>
    <property type="match status" value="1"/>
</dbReference>
<feature type="domain" description="E3 ubiquitin-protein ligase RNF216 RING finger HC subclass" evidence="7">
    <location>
        <begin position="788"/>
        <end position="830"/>
    </location>
</feature>
<feature type="compositionally biased region" description="Polar residues" evidence="6">
    <location>
        <begin position="70"/>
        <end position="93"/>
    </location>
</feature>
<dbReference type="Proteomes" id="UP001497623">
    <property type="component" value="Unassembled WGS sequence"/>
</dbReference>
<evidence type="ECO:0000256" key="2">
    <source>
        <dbReference type="ARBA" id="ARBA00022723"/>
    </source>
</evidence>
<dbReference type="InterPro" id="IPR047545">
    <property type="entry name" value="BRcat_RBR_RNF216"/>
</dbReference>
<dbReference type="InterPro" id="IPR047544">
    <property type="entry name" value="RING-HC_RBR_RNF216"/>
</dbReference>
<organism evidence="8 9">
    <name type="scientific">Meganyctiphanes norvegica</name>
    <name type="common">Northern krill</name>
    <name type="synonym">Thysanopoda norvegica</name>
    <dbReference type="NCBI Taxonomy" id="48144"/>
    <lineage>
        <taxon>Eukaryota</taxon>
        <taxon>Metazoa</taxon>
        <taxon>Ecdysozoa</taxon>
        <taxon>Arthropoda</taxon>
        <taxon>Crustacea</taxon>
        <taxon>Multicrustacea</taxon>
        <taxon>Malacostraca</taxon>
        <taxon>Eumalacostraca</taxon>
        <taxon>Eucarida</taxon>
        <taxon>Euphausiacea</taxon>
        <taxon>Euphausiidae</taxon>
        <taxon>Meganyctiphanes</taxon>
    </lineage>
</organism>
<comment type="pathway">
    <text evidence="1">Protein modification; protein ubiquitination.</text>
</comment>
<evidence type="ECO:0000256" key="1">
    <source>
        <dbReference type="ARBA" id="ARBA00004906"/>
    </source>
</evidence>
<comment type="caution">
    <text evidence="8">The sequence shown here is derived from an EMBL/GenBank/DDBJ whole genome shotgun (WGS) entry which is preliminary data.</text>
</comment>
<gene>
    <name evidence="8" type="ORF">MNOR_LOCUS19976</name>
</gene>
<evidence type="ECO:0000256" key="6">
    <source>
        <dbReference type="SAM" id="MobiDB-lite"/>
    </source>
</evidence>
<keyword evidence="2" id="KW-0479">Metal-binding</keyword>
<dbReference type="PANTHER" id="PTHR22770:SF47">
    <property type="entry name" value="E3 UBIQUITIN-PROTEIN LIGASE RNF216"/>
    <property type="match status" value="1"/>
</dbReference>
<feature type="compositionally biased region" description="Pro residues" evidence="6">
    <location>
        <begin position="540"/>
        <end position="550"/>
    </location>
</feature>
<protein>
    <recommendedName>
        <fullName evidence="7">E3 ubiquitin-protein ligase RNF216 RING finger HC subclass domain-containing protein</fullName>
    </recommendedName>
</protein>
<evidence type="ECO:0000313" key="9">
    <source>
        <dbReference type="Proteomes" id="UP001497623"/>
    </source>
</evidence>
<dbReference type="GO" id="GO:0008270">
    <property type="term" value="F:zinc ion binding"/>
    <property type="evidence" value="ECO:0007669"/>
    <property type="project" value="UniProtKB-KW"/>
</dbReference>
<dbReference type="PANTHER" id="PTHR22770">
    <property type="entry name" value="UBIQUITIN CONJUGATING ENZYME 7 INTERACTING PROTEIN-RELATED"/>
    <property type="match status" value="1"/>
</dbReference>
<dbReference type="AlphaFoldDB" id="A0AAV2R5J4"/>
<feature type="region of interest" description="Disordered" evidence="6">
    <location>
        <begin position="441"/>
        <end position="460"/>
    </location>
</feature>
<evidence type="ECO:0000256" key="4">
    <source>
        <dbReference type="ARBA" id="ARBA00022786"/>
    </source>
</evidence>
<sequence>MEDPLEEAFGIIEEVTYQIVERFGEDGKQFIDPNRLFVTAEFHLTNGLTKKDAIATMLASAVAEVKKKMGNQQQLENHQMDISTPNSSAASTDRSFHSLSPDLFEDDNSSVEIEGQELIDSDISLVGTVNSKMGKNYGNKFSKNKTLNVQIPVIDLHSDGSRSSTPLSDVIIVEDGIESNKQTIDAREDLDYSEKEALKKVLLDIEKKDCISKVDTREIDIMVNRFQKSIEETQVKEEIKLEEDNFRDMSYIDENRNKKGLPAIEDQYLLTDTNNKVYEKIVDDALDFEMKNGEFSDDIVETAAATAEQGLKNDGDFISRLFPHLDPVDIETSLVDNFYHPERRAHVLEAYLEKCLDSNELVSDEAFSALYKLRAVKKRPYSGANEVNVKKAKYKHELPSPTFNFDDNNYPNTSNFQPFNRINEPINTVDNLKMEKFEQAEENASIETNNANTSASSPDDKRLQWIEEKTSFLCDVLAKVDRNTVYQNVSTCSTEDDVQMLLVRLMEQDGTDGSTVLPPPLPVLHPIPQRAVLPPAVTTTPPPTAEPPSARPSSAPPSTATTYVAGAEPMPGPSDEGRTTEMDAEERIQAQVKQLSEMFADADPDYLHERCSNIVGLNNMFEELVAELLEKPDYPKMEEYLKRQKKMEMRKKFIEGMSVEEFLKYFEDPEKVFGDTSSSKANDLLYIENAKGQLLKDLPQISSKDIDSELRKQNYHYMPALRLLQNNAKITKLKSKRKSVKQQRDLDDYFIKELCYVKMEIDIKEFLLKKEENKRLSFLRAKNEGLLKECGCCYDDEVLEEDMSSCESENGHIFCNNCVRRFTEEEIGQGRVKFRCLDGECKAEFSLSILKKLMKPSVFSNILQRRQVEEITAAGLDDLVSCPFCNFATIMPNKDDKVFKCLNPECMKDSCR</sequence>
<keyword evidence="5" id="KW-0862">Zinc</keyword>
<dbReference type="InterPro" id="IPR051628">
    <property type="entry name" value="LUBAC_E3_Ligases"/>
</dbReference>
<evidence type="ECO:0000313" key="8">
    <source>
        <dbReference type="EMBL" id="CAL4112790.1"/>
    </source>
</evidence>
<feature type="compositionally biased region" description="Polar residues" evidence="6">
    <location>
        <begin position="445"/>
        <end position="457"/>
    </location>
</feature>
<evidence type="ECO:0000256" key="5">
    <source>
        <dbReference type="ARBA" id="ARBA00022833"/>
    </source>
</evidence>
<proteinExistence type="predicted"/>
<feature type="compositionally biased region" description="Low complexity" evidence="6">
    <location>
        <begin position="551"/>
        <end position="562"/>
    </location>
</feature>
<dbReference type="InterPro" id="IPR013083">
    <property type="entry name" value="Znf_RING/FYVE/PHD"/>
</dbReference>
<dbReference type="EMBL" id="CAXKWB010015140">
    <property type="protein sequence ID" value="CAL4112790.1"/>
    <property type="molecule type" value="Genomic_DNA"/>
</dbReference>
<keyword evidence="4" id="KW-0833">Ubl conjugation pathway</keyword>
<keyword evidence="3" id="KW-0863">Zinc-finger</keyword>
<accession>A0AAV2R5J4</accession>
<name>A0AAV2R5J4_MEGNR</name>
<keyword evidence="9" id="KW-1185">Reference proteome</keyword>
<feature type="region of interest" description="Disordered" evidence="6">
    <location>
        <begin position="534"/>
        <end position="582"/>
    </location>
</feature>
<feature type="region of interest" description="Disordered" evidence="6">
    <location>
        <begin position="69"/>
        <end position="101"/>
    </location>
</feature>
<feature type="non-terminal residue" evidence="8">
    <location>
        <position position="912"/>
    </location>
</feature>